<organism evidence="2 3">
    <name type="scientific">Pleurodeles waltl</name>
    <name type="common">Iberian ribbed newt</name>
    <dbReference type="NCBI Taxonomy" id="8319"/>
    <lineage>
        <taxon>Eukaryota</taxon>
        <taxon>Metazoa</taxon>
        <taxon>Chordata</taxon>
        <taxon>Craniata</taxon>
        <taxon>Vertebrata</taxon>
        <taxon>Euteleostomi</taxon>
        <taxon>Amphibia</taxon>
        <taxon>Batrachia</taxon>
        <taxon>Caudata</taxon>
        <taxon>Salamandroidea</taxon>
        <taxon>Salamandridae</taxon>
        <taxon>Pleurodelinae</taxon>
        <taxon>Pleurodeles</taxon>
    </lineage>
</organism>
<dbReference type="EMBL" id="JANPWB010000009">
    <property type="protein sequence ID" value="KAJ1149431.1"/>
    <property type="molecule type" value="Genomic_DNA"/>
</dbReference>
<dbReference type="AlphaFoldDB" id="A0AAV7RAD0"/>
<name>A0AAV7RAD0_PLEWA</name>
<evidence type="ECO:0000256" key="1">
    <source>
        <dbReference type="SAM" id="MobiDB-lite"/>
    </source>
</evidence>
<comment type="caution">
    <text evidence="2">The sequence shown here is derived from an EMBL/GenBank/DDBJ whole genome shotgun (WGS) entry which is preliminary data.</text>
</comment>
<proteinExistence type="predicted"/>
<keyword evidence="3" id="KW-1185">Reference proteome</keyword>
<gene>
    <name evidence="2" type="ORF">NDU88_002241</name>
</gene>
<evidence type="ECO:0000313" key="3">
    <source>
        <dbReference type="Proteomes" id="UP001066276"/>
    </source>
</evidence>
<dbReference type="Proteomes" id="UP001066276">
    <property type="component" value="Chromosome 5"/>
</dbReference>
<feature type="region of interest" description="Disordered" evidence="1">
    <location>
        <begin position="68"/>
        <end position="140"/>
    </location>
</feature>
<reference evidence="2" key="1">
    <citation type="journal article" date="2022" name="bioRxiv">
        <title>Sequencing and chromosome-scale assembly of the giantPleurodeles waltlgenome.</title>
        <authorList>
            <person name="Brown T."/>
            <person name="Elewa A."/>
            <person name="Iarovenko S."/>
            <person name="Subramanian E."/>
            <person name="Araus A.J."/>
            <person name="Petzold A."/>
            <person name="Susuki M."/>
            <person name="Suzuki K.-i.T."/>
            <person name="Hayashi T."/>
            <person name="Toyoda A."/>
            <person name="Oliveira C."/>
            <person name="Osipova E."/>
            <person name="Leigh N.D."/>
            <person name="Simon A."/>
            <person name="Yun M.H."/>
        </authorList>
    </citation>
    <scope>NUCLEOTIDE SEQUENCE</scope>
    <source>
        <strain evidence="2">20211129_DDA</strain>
        <tissue evidence="2">Liver</tissue>
    </source>
</reference>
<protein>
    <submittedName>
        <fullName evidence="2">Uncharacterized protein</fullName>
    </submittedName>
</protein>
<sequence length="140" mass="16066">MKSYADACRHAIRSSLRLRDWVLVRKLQARKSDSRFSSRPLKITKIRRTMIMAEAGFYSVTRSGSHFKEFRSSDDEEGEPRPSAGWKTPSTDAGGSRETALLTWDGHRQADDTIEDIGQERGRSLPTRLSRMPRRLIEEL</sequence>
<accession>A0AAV7RAD0</accession>
<evidence type="ECO:0000313" key="2">
    <source>
        <dbReference type="EMBL" id="KAJ1149431.1"/>
    </source>
</evidence>